<dbReference type="Proteomes" id="UP001215598">
    <property type="component" value="Unassembled WGS sequence"/>
</dbReference>
<evidence type="ECO:0000313" key="3">
    <source>
        <dbReference type="EMBL" id="KAJ7712093.1"/>
    </source>
</evidence>
<feature type="region of interest" description="Disordered" evidence="1">
    <location>
        <begin position="35"/>
        <end position="56"/>
    </location>
</feature>
<gene>
    <name evidence="3" type="ORF">B0H16DRAFT_1703142</name>
</gene>
<evidence type="ECO:0000313" key="4">
    <source>
        <dbReference type="Proteomes" id="UP001215598"/>
    </source>
</evidence>
<accession>A0AAD7H4Z1</accession>
<evidence type="ECO:0000256" key="2">
    <source>
        <dbReference type="SAM" id="Phobius"/>
    </source>
</evidence>
<keyword evidence="2" id="KW-0812">Transmembrane</keyword>
<comment type="caution">
    <text evidence="3">The sequence shown here is derived from an EMBL/GenBank/DDBJ whole genome shotgun (WGS) entry which is preliminary data.</text>
</comment>
<organism evidence="3 4">
    <name type="scientific">Mycena metata</name>
    <dbReference type="NCBI Taxonomy" id="1033252"/>
    <lineage>
        <taxon>Eukaryota</taxon>
        <taxon>Fungi</taxon>
        <taxon>Dikarya</taxon>
        <taxon>Basidiomycota</taxon>
        <taxon>Agaricomycotina</taxon>
        <taxon>Agaricomycetes</taxon>
        <taxon>Agaricomycetidae</taxon>
        <taxon>Agaricales</taxon>
        <taxon>Marasmiineae</taxon>
        <taxon>Mycenaceae</taxon>
        <taxon>Mycena</taxon>
    </lineage>
</organism>
<proteinExistence type="predicted"/>
<sequence length="162" mass="18411">MTGLESSPMEVYRPVMRWGCRRRRRRRWEPVVRRTRGGEMGERKKESAASDEPTRVDHGSITQFDTCERSLNDLQSFLLQTINLSKKSPATILSPESSSPARLFSSTDPRLMGYEAQLILGLSATGATNNYYALQTGYWGYGFFIALACSYWVKSCLLMHVN</sequence>
<keyword evidence="2" id="KW-1133">Transmembrane helix</keyword>
<name>A0AAD7H4Z1_9AGAR</name>
<dbReference type="EMBL" id="JARKIB010000377">
    <property type="protein sequence ID" value="KAJ7712093.1"/>
    <property type="molecule type" value="Genomic_DNA"/>
</dbReference>
<dbReference type="AlphaFoldDB" id="A0AAD7H4Z1"/>
<protein>
    <submittedName>
        <fullName evidence="3">Uncharacterized protein</fullName>
    </submittedName>
</protein>
<feature type="transmembrane region" description="Helical" evidence="2">
    <location>
        <begin position="138"/>
        <end position="161"/>
    </location>
</feature>
<keyword evidence="4" id="KW-1185">Reference proteome</keyword>
<keyword evidence="2" id="KW-0472">Membrane</keyword>
<reference evidence="3" key="1">
    <citation type="submission" date="2023-03" db="EMBL/GenBank/DDBJ databases">
        <title>Massive genome expansion in bonnet fungi (Mycena s.s.) driven by repeated elements and novel gene families across ecological guilds.</title>
        <authorList>
            <consortium name="Lawrence Berkeley National Laboratory"/>
            <person name="Harder C.B."/>
            <person name="Miyauchi S."/>
            <person name="Viragh M."/>
            <person name="Kuo A."/>
            <person name="Thoen E."/>
            <person name="Andreopoulos B."/>
            <person name="Lu D."/>
            <person name="Skrede I."/>
            <person name="Drula E."/>
            <person name="Henrissat B."/>
            <person name="Morin E."/>
            <person name="Kohler A."/>
            <person name="Barry K."/>
            <person name="LaButti K."/>
            <person name="Morin E."/>
            <person name="Salamov A."/>
            <person name="Lipzen A."/>
            <person name="Mereny Z."/>
            <person name="Hegedus B."/>
            <person name="Baldrian P."/>
            <person name="Stursova M."/>
            <person name="Weitz H."/>
            <person name="Taylor A."/>
            <person name="Grigoriev I.V."/>
            <person name="Nagy L.G."/>
            <person name="Martin F."/>
            <person name="Kauserud H."/>
        </authorList>
    </citation>
    <scope>NUCLEOTIDE SEQUENCE</scope>
    <source>
        <strain evidence="3">CBHHK182m</strain>
    </source>
</reference>
<evidence type="ECO:0000256" key="1">
    <source>
        <dbReference type="SAM" id="MobiDB-lite"/>
    </source>
</evidence>